<proteinExistence type="predicted"/>
<gene>
    <name evidence="1" type="ORF">H9J30_19325</name>
</gene>
<keyword evidence="2" id="KW-1185">Reference proteome</keyword>
<reference evidence="1 2" key="1">
    <citation type="submission" date="2020-08" db="EMBL/GenBank/DDBJ databases">
        <title>Whole genome sequence of Shewanella sp strain PS-2.</title>
        <authorList>
            <person name="Das S.K."/>
        </authorList>
    </citation>
    <scope>NUCLEOTIDE SEQUENCE [LARGE SCALE GENOMIC DNA]</scope>
    <source>
        <strain evidence="1 2">PS-2</strain>
    </source>
</reference>
<accession>A0ABS9R0G2</accession>
<dbReference type="Proteomes" id="UP000829384">
    <property type="component" value="Unassembled WGS sequence"/>
</dbReference>
<protein>
    <recommendedName>
        <fullName evidence="3">Replication protein</fullName>
    </recommendedName>
</protein>
<name>A0ABS9R0G2_9GAMM</name>
<evidence type="ECO:0008006" key="3">
    <source>
        <dbReference type="Google" id="ProtNLM"/>
    </source>
</evidence>
<evidence type="ECO:0000313" key="1">
    <source>
        <dbReference type="EMBL" id="MCG9966049.1"/>
    </source>
</evidence>
<dbReference type="RefSeq" id="WP_240132503.1">
    <property type="nucleotide sequence ID" value="NZ_JACSDI010000023.1"/>
</dbReference>
<dbReference type="EMBL" id="JACSDI010000023">
    <property type="protein sequence ID" value="MCG9966049.1"/>
    <property type="molecule type" value="Genomic_DNA"/>
</dbReference>
<sequence length="250" mass="28510">MQKSKADKARIKRQKLRSVKREAALHVKTHKTAVGSNAYKASLEGFKAKGARLPRYFNEVINNARKLIYSRKLEVDDGGISRNMSERTKRKLFEIVVTMITTCDLLTGQVGMAKNIGFDTTSHDSLMLAHAKRWGEAIPSSTWYRYIDMLKKSGVFTVQEVKIAIEDNSAAGEEKTIRSVAAYKWLSSRFLQAIGAYSDTIRAQIKQAYQRAISKGLSFTWRVYKRQLPNKQRFTPDMFFSQGFSQPKTH</sequence>
<organism evidence="1 2">
    <name type="scientific">Shewanella cutis</name>
    <dbReference type="NCBI Taxonomy" id="2766780"/>
    <lineage>
        <taxon>Bacteria</taxon>
        <taxon>Pseudomonadati</taxon>
        <taxon>Pseudomonadota</taxon>
        <taxon>Gammaproteobacteria</taxon>
        <taxon>Alteromonadales</taxon>
        <taxon>Shewanellaceae</taxon>
        <taxon>Shewanella</taxon>
    </lineage>
</organism>
<evidence type="ECO:0000313" key="2">
    <source>
        <dbReference type="Proteomes" id="UP000829384"/>
    </source>
</evidence>
<comment type="caution">
    <text evidence="1">The sequence shown here is derived from an EMBL/GenBank/DDBJ whole genome shotgun (WGS) entry which is preliminary data.</text>
</comment>